<evidence type="ECO:0000313" key="1">
    <source>
        <dbReference type="EMBL" id="MBA6242011.1"/>
    </source>
</evidence>
<evidence type="ECO:0000313" key="2">
    <source>
        <dbReference type="EMBL" id="QOY31453.1"/>
    </source>
</evidence>
<gene>
    <name evidence="2" type="ORF">FOI11_001195</name>
    <name evidence="1" type="ORF">FOI11_18855</name>
</gene>
<accession>A0A839B3D1</accession>
<name>A0A839B3D1_ECOLX</name>
<proteinExistence type="predicted"/>
<evidence type="ECO:0000313" key="3">
    <source>
        <dbReference type="Proteomes" id="UP000581425"/>
    </source>
</evidence>
<dbReference type="EMBL" id="JACGTG010000001">
    <property type="protein sequence ID" value="MBA6242011.1"/>
    <property type="molecule type" value="Genomic_DNA"/>
</dbReference>
<sequence length="93" mass="10220">MSIENQSGSPYVKYKTGITYNDNQLVYVSITVDDNISTWFWRGVVVGNDAFKLSSADRGDITINNESGHLIVNTAILSGDIVILRGGEIRLVL</sequence>
<protein>
    <submittedName>
        <fullName evidence="1">Uncharacterized protein</fullName>
    </submittedName>
</protein>
<dbReference type="InterPro" id="IPR057795">
    <property type="entry name" value="YodE"/>
</dbReference>
<reference evidence="2 3" key="2">
    <citation type="submission" date="2020-10" db="EMBL/GenBank/DDBJ databases">
        <title>Analysis of Genomes of Bacterial Isolates from Lameness Outbreaks in Broilers.</title>
        <authorList>
            <person name="Rhoads D."/>
            <person name="Ekesi N.S."/>
        </authorList>
    </citation>
    <scope>NUCLEOTIDE SEQUENCE [LARGE SCALE GENOMIC DNA]</scope>
    <source>
        <strain evidence="2 3">1409</strain>
    </source>
</reference>
<dbReference type="AlphaFoldDB" id="A0A839B3D1"/>
<organism evidence="1 3">
    <name type="scientific">Escherichia coli</name>
    <dbReference type="NCBI Taxonomy" id="562"/>
    <lineage>
        <taxon>Bacteria</taxon>
        <taxon>Pseudomonadati</taxon>
        <taxon>Pseudomonadota</taxon>
        <taxon>Gammaproteobacteria</taxon>
        <taxon>Enterobacterales</taxon>
        <taxon>Enterobacteriaceae</taxon>
        <taxon>Escherichia</taxon>
    </lineage>
</organism>
<reference evidence="1 3" key="1">
    <citation type="submission" date="2020-07" db="EMBL/GenBank/DDBJ databases">
        <title>Analysis of Genomes of Bacterial Isolates from Lameness Outbreaks in Broilers.</title>
        <authorList>
            <person name="Ekesi N.S."/>
            <person name="Alrubaye A."/>
            <person name="Rhoads D."/>
        </authorList>
    </citation>
    <scope>NUCLEOTIDE SEQUENCE [LARGE SCALE GENOMIC DNA]</scope>
    <source>
        <strain evidence="1 3">1409</strain>
    </source>
</reference>
<dbReference type="Pfam" id="PF23504">
    <property type="entry name" value="YodE"/>
    <property type="match status" value="1"/>
</dbReference>
<dbReference type="Proteomes" id="UP000581425">
    <property type="component" value="Chromosome"/>
</dbReference>
<dbReference type="Proteomes" id="UP000581425">
    <property type="component" value="Unassembled WGS sequence"/>
</dbReference>
<dbReference type="EMBL" id="CP063369">
    <property type="protein sequence ID" value="QOY31453.1"/>
    <property type="molecule type" value="Genomic_DNA"/>
</dbReference>